<keyword evidence="2 3" id="KW-0560">Oxidoreductase</keyword>
<organism evidence="6 7">
    <name type="scientific">Pocillopora meandrina</name>
    <dbReference type="NCBI Taxonomy" id="46732"/>
    <lineage>
        <taxon>Eukaryota</taxon>
        <taxon>Metazoa</taxon>
        <taxon>Cnidaria</taxon>
        <taxon>Anthozoa</taxon>
        <taxon>Hexacorallia</taxon>
        <taxon>Scleractinia</taxon>
        <taxon>Astrocoeniina</taxon>
        <taxon>Pocilloporidae</taxon>
        <taxon>Pocillopora</taxon>
    </lineage>
</organism>
<dbReference type="GO" id="GO:0016618">
    <property type="term" value="F:hydroxypyruvate reductase [NAD(P)H] activity"/>
    <property type="evidence" value="ECO:0007669"/>
    <property type="project" value="TreeGrafter"/>
</dbReference>
<evidence type="ECO:0000256" key="2">
    <source>
        <dbReference type="ARBA" id="ARBA00023002"/>
    </source>
</evidence>
<accession>A0AAU9XLY9</accession>
<dbReference type="PANTHER" id="PTHR10996">
    <property type="entry name" value="2-HYDROXYACID DEHYDROGENASE-RELATED"/>
    <property type="match status" value="1"/>
</dbReference>
<evidence type="ECO:0000259" key="5">
    <source>
        <dbReference type="Pfam" id="PF02826"/>
    </source>
</evidence>
<dbReference type="GO" id="GO:0051287">
    <property type="term" value="F:NAD binding"/>
    <property type="evidence" value="ECO:0007669"/>
    <property type="project" value="InterPro"/>
</dbReference>
<feature type="domain" description="D-isomer specific 2-hydroxyacid dehydrogenase catalytic" evidence="4">
    <location>
        <begin position="50"/>
        <end position="343"/>
    </location>
</feature>
<evidence type="ECO:0000256" key="3">
    <source>
        <dbReference type="RuleBase" id="RU003719"/>
    </source>
</evidence>
<proteinExistence type="inferred from homology"/>
<protein>
    <submittedName>
        <fullName evidence="6">Uncharacterized protein</fullName>
    </submittedName>
</protein>
<reference evidence="6 7" key="1">
    <citation type="submission" date="2022-05" db="EMBL/GenBank/DDBJ databases">
        <authorList>
            <consortium name="Genoscope - CEA"/>
            <person name="William W."/>
        </authorList>
    </citation>
    <scope>NUCLEOTIDE SEQUENCE [LARGE SCALE GENOMIC DNA]</scope>
</reference>
<dbReference type="InterPro" id="IPR036291">
    <property type="entry name" value="NAD(P)-bd_dom_sf"/>
</dbReference>
<dbReference type="GO" id="GO:0030267">
    <property type="term" value="F:glyoxylate reductase (NADPH) activity"/>
    <property type="evidence" value="ECO:0007669"/>
    <property type="project" value="TreeGrafter"/>
</dbReference>
<dbReference type="SUPFAM" id="SSF51735">
    <property type="entry name" value="NAD(P)-binding Rossmann-fold domains"/>
    <property type="match status" value="1"/>
</dbReference>
<gene>
    <name evidence="6" type="ORF">PMEA_00025269</name>
</gene>
<dbReference type="GO" id="GO:0005829">
    <property type="term" value="C:cytosol"/>
    <property type="evidence" value="ECO:0007669"/>
    <property type="project" value="TreeGrafter"/>
</dbReference>
<keyword evidence="7" id="KW-1185">Reference proteome</keyword>
<dbReference type="SUPFAM" id="SSF52283">
    <property type="entry name" value="Formate/glycerate dehydrogenase catalytic domain-like"/>
    <property type="match status" value="1"/>
</dbReference>
<comment type="caution">
    <text evidence="6">The sequence shown here is derived from an EMBL/GenBank/DDBJ whole genome shotgun (WGS) entry which is preliminary data.</text>
</comment>
<dbReference type="Pfam" id="PF00389">
    <property type="entry name" value="2-Hacid_dh"/>
    <property type="match status" value="1"/>
</dbReference>
<comment type="similarity">
    <text evidence="1 3">Belongs to the D-isomer specific 2-hydroxyacid dehydrogenase family.</text>
</comment>
<dbReference type="InterPro" id="IPR006140">
    <property type="entry name" value="D-isomer_DH_NAD-bd"/>
</dbReference>
<dbReference type="Pfam" id="PF02826">
    <property type="entry name" value="2-Hacid_dh_C"/>
    <property type="match status" value="1"/>
</dbReference>
<dbReference type="AlphaFoldDB" id="A0AAU9XLY9"/>
<evidence type="ECO:0000256" key="1">
    <source>
        <dbReference type="ARBA" id="ARBA00005854"/>
    </source>
</evidence>
<evidence type="ECO:0000259" key="4">
    <source>
        <dbReference type="Pfam" id="PF00389"/>
    </source>
</evidence>
<dbReference type="EMBL" id="CALNXJ010000049">
    <property type="protein sequence ID" value="CAH3151589.1"/>
    <property type="molecule type" value="Genomic_DNA"/>
</dbReference>
<dbReference type="Proteomes" id="UP001159428">
    <property type="component" value="Unassembled WGS sequence"/>
</dbReference>
<feature type="domain" description="D-isomer specific 2-hydroxyacid dehydrogenase NAD-binding" evidence="5">
    <location>
        <begin position="173"/>
        <end position="311"/>
    </location>
</feature>
<dbReference type="PANTHER" id="PTHR10996:SF257">
    <property type="entry name" value="GLYOXYLATE REDUCTASE 1"/>
    <property type="match status" value="1"/>
</dbReference>
<evidence type="ECO:0000313" key="7">
    <source>
        <dbReference type="Proteomes" id="UP001159428"/>
    </source>
</evidence>
<dbReference type="InterPro" id="IPR050223">
    <property type="entry name" value="D-isomer_2-hydroxyacid_DH"/>
</dbReference>
<dbReference type="Gene3D" id="3.40.50.720">
    <property type="entry name" value="NAD(P)-binding Rossmann-like Domain"/>
    <property type="match status" value="2"/>
</dbReference>
<evidence type="ECO:0000313" key="6">
    <source>
        <dbReference type="EMBL" id="CAH3151589.1"/>
    </source>
</evidence>
<sequence>MSSRPLVLCLVPSTSPLPMMLELAERSFKDDFILIHGVKVVDLSQNEREKVKGIICNHGFRRSKIRVNREIMDLLPNLKVISTPSAGVDHIDVEEATARGIRVGHVPGYFNSDSVAEFSLGLLLASARSILQANEVAKSSDAAQSAVRLYPPSRKDSDGLQKFPKDFRNISRWIPPSQVTGSTLGLVGFGNIGRAIAERAKGFKMNILYHCATFCLELKELLTASDFVVLSLPLTPETTNFISAEELSIMKSTATLINVGRGETVNHDDLTVALQKGVIKAAALDVTDPPVLPRDHPLLNMSNVIITPHIAYLTTSVLQLRCSTSLDNLRAGVKDEELLYSVN</sequence>
<dbReference type="InterPro" id="IPR006139">
    <property type="entry name" value="D-isomer_2_OHA_DH_cat_dom"/>
</dbReference>
<name>A0AAU9XLY9_9CNID</name>